<feature type="non-terminal residue" evidence="2">
    <location>
        <position position="303"/>
    </location>
</feature>
<comment type="caution">
    <text evidence="2">The sequence shown here is derived from an EMBL/GenBank/DDBJ whole genome shotgun (WGS) entry which is preliminary data.</text>
</comment>
<dbReference type="InterPro" id="IPR010927">
    <property type="entry name" value="T4SS_TraH"/>
</dbReference>
<evidence type="ECO:0000313" key="3">
    <source>
        <dbReference type="Proteomes" id="UP000772181"/>
    </source>
</evidence>
<sequence>MVRSLAALWISLSLLILSPSFVSAAGLQDEIDSMFQKYGFKAHGTEAGAYMAQTHGMIVGGSMTARSSTSNISLFSINPPNIKAGCGGLDMFFGGFSFINAEKFQQMLQNIGQNALGYAFELGLEAVCPTCNSVLKDLKNYASQLNKLRTDSCTAAKQLVAWTGESLAENTINSCVESLMAKDKSPDEARKQCLDTNKASSEILAIRNEAQAEGRLSPVVEPGNATWKALSYTDISDDDRKIAMNLTGTYIRRMGDSNSSGLEWYGPRLTLRDVMYGRTGAEILAPDGENDEGMLTESMDVEG</sequence>
<dbReference type="EMBL" id="JACQWF010000077">
    <property type="protein sequence ID" value="MBI4595062.1"/>
    <property type="molecule type" value="Genomic_DNA"/>
</dbReference>
<name>A0A933GK47_UNCTE</name>
<keyword evidence="1" id="KW-0732">Signal</keyword>
<dbReference type="Pfam" id="PF06122">
    <property type="entry name" value="TraH"/>
    <property type="match status" value="1"/>
</dbReference>
<gene>
    <name evidence="2" type="ORF">HY730_01635</name>
</gene>
<evidence type="ECO:0000256" key="1">
    <source>
        <dbReference type="SAM" id="SignalP"/>
    </source>
</evidence>
<dbReference type="AlphaFoldDB" id="A0A933GK47"/>
<dbReference type="Proteomes" id="UP000772181">
    <property type="component" value="Unassembled WGS sequence"/>
</dbReference>
<feature type="signal peptide" evidence="1">
    <location>
        <begin position="1"/>
        <end position="24"/>
    </location>
</feature>
<feature type="chain" id="PRO_5038003456" evidence="1">
    <location>
        <begin position="25"/>
        <end position="303"/>
    </location>
</feature>
<proteinExistence type="predicted"/>
<reference evidence="2" key="1">
    <citation type="submission" date="2020-07" db="EMBL/GenBank/DDBJ databases">
        <title>Huge and variable diversity of episymbiotic CPR bacteria and DPANN archaea in groundwater ecosystems.</title>
        <authorList>
            <person name="He C.Y."/>
            <person name="Keren R."/>
            <person name="Whittaker M."/>
            <person name="Farag I.F."/>
            <person name="Doudna J."/>
            <person name="Cate J.H.D."/>
            <person name="Banfield J.F."/>
        </authorList>
    </citation>
    <scope>NUCLEOTIDE SEQUENCE</scope>
    <source>
        <strain evidence="2">NC_groundwater_1482_Ag_S-0.65um_47_24</strain>
    </source>
</reference>
<protein>
    <submittedName>
        <fullName evidence="2">Conjugal transfer protein TraH</fullName>
    </submittedName>
</protein>
<organism evidence="2 3">
    <name type="scientific">Tectimicrobiota bacterium</name>
    <dbReference type="NCBI Taxonomy" id="2528274"/>
    <lineage>
        <taxon>Bacteria</taxon>
        <taxon>Pseudomonadati</taxon>
        <taxon>Nitrospinota/Tectimicrobiota group</taxon>
        <taxon>Candidatus Tectimicrobiota</taxon>
    </lineage>
</organism>
<accession>A0A933GK47</accession>
<evidence type="ECO:0000313" key="2">
    <source>
        <dbReference type="EMBL" id="MBI4595062.1"/>
    </source>
</evidence>